<name>A0A3D9BAI9_9FLAO</name>
<dbReference type="AlphaFoldDB" id="A0A3D9BAI9"/>
<proteinExistence type="predicted"/>
<dbReference type="RefSeq" id="WP_116098438.1">
    <property type="nucleotide sequence ID" value="NZ_QNVU01000014.1"/>
</dbReference>
<dbReference type="Proteomes" id="UP000256924">
    <property type="component" value="Unassembled WGS sequence"/>
</dbReference>
<reference evidence="1 2" key="1">
    <citation type="journal article" date="2004" name="Emerg. Infect. Dis.">
        <title>Amoebae-resisting bacteria isolated from human nasal swabs by amoebal coculture.</title>
        <authorList>
            <person name="Greub G."/>
            <person name="La Scola B."/>
            <person name="Raoult D."/>
        </authorList>
    </citation>
    <scope>NUCLEOTIDE SEQUENCE [LARGE SCALE GENOMIC DNA]</scope>
    <source>
        <strain evidence="1 2">CCUG 51329</strain>
    </source>
</reference>
<comment type="caution">
    <text evidence="1">The sequence shown here is derived from an EMBL/GenBank/DDBJ whole genome shotgun (WGS) entry which is preliminary data.</text>
</comment>
<evidence type="ECO:0000313" key="2">
    <source>
        <dbReference type="Proteomes" id="UP000256924"/>
    </source>
</evidence>
<gene>
    <name evidence="1" type="ORF">DRF68_09065</name>
</gene>
<keyword evidence="2" id="KW-1185">Reference proteome</keyword>
<accession>A0A3D9BAI9</accession>
<sequence>MPVKLIENPDSINNVADWAEFYVFASNDNLSKSELSSYIEDSSGSEPDQAFIDDIWLELERRLFLYGNPPPFILETREIIPLLDWTSAPEYLTCLILSIDGNSVDSVKTGKLFERLSSKAISNYFNGNSIIYGHPSRQTIRSIASQMSETFVKEPSTNYKDRGVDIICWKPFSDNRKSQIAVLIQCAAGFNWDQKLLGIPHKAWMQYIHWGADPLKGFTAPIVITEKRYDDIVTDAGIMFDRARIYQNVQYQYLEDNTLIDDLKAWCRPKIESFINS</sequence>
<organism evidence="1 2">
    <name type="scientific">Candidatus Chryseobacterium massiliense</name>
    <dbReference type="NCBI Taxonomy" id="204089"/>
    <lineage>
        <taxon>Bacteria</taxon>
        <taxon>Pseudomonadati</taxon>
        <taxon>Bacteroidota</taxon>
        <taxon>Flavobacteriia</taxon>
        <taxon>Flavobacteriales</taxon>
        <taxon>Weeksellaceae</taxon>
        <taxon>Chryseobacterium group</taxon>
        <taxon>Chryseobacterium</taxon>
    </lineage>
</organism>
<dbReference type="EMBL" id="QNVU01000014">
    <property type="protein sequence ID" value="REC50635.1"/>
    <property type="molecule type" value="Genomic_DNA"/>
</dbReference>
<evidence type="ECO:0000313" key="1">
    <source>
        <dbReference type="EMBL" id="REC50635.1"/>
    </source>
</evidence>
<protein>
    <submittedName>
        <fullName evidence="1">Uncharacterized protein</fullName>
    </submittedName>
</protein>